<sequence length="294" mass="33808">MKFFPERSQFINNLILALIGFLVTMGLILRFSDSVLLKSLMMLLIVMLILISGYYFVLLKTLYYEINDDYVVIGSAFRFLNHIIPLKDIRFFTERITLLNHSGLAGMLSKRFSVGKGYMKGLGKVEMYITSSRKTIYFGTDYKNYAISPENMAAFSQVLLKKGIPEKFPQRSLLESDILESDEKLKQYFILNTLMILIYIGVPLVLFYQSALPEYMSTHQLDASTLSYTPVKVFLDRTVLVGISAFFLNLIVFFGGKVYERIDRIYYYRVMLIPLVIVSLLLLTLANVLIPVFV</sequence>
<organism evidence="3 4">
    <name type="scientific">Proteiniclasticum ruminis</name>
    <dbReference type="NCBI Taxonomy" id="398199"/>
    <lineage>
        <taxon>Bacteria</taxon>
        <taxon>Bacillati</taxon>
        <taxon>Bacillota</taxon>
        <taxon>Clostridia</taxon>
        <taxon>Eubacteriales</taxon>
        <taxon>Clostridiaceae</taxon>
        <taxon>Proteiniclasticum</taxon>
    </lineage>
</organism>
<keyword evidence="1" id="KW-0472">Membrane</keyword>
<evidence type="ECO:0000313" key="3">
    <source>
        <dbReference type="EMBL" id="SFN39538.1"/>
    </source>
</evidence>
<dbReference type="Proteomes" id="UP000181899">
    <property type="component" value="Unassembled WGS sequence"/>
</dbReference>
<keyword evidence="1" id="KW-1133">Transmembrane helix</keyword>
<feature type="transmembrane region" description="Helical" evidence="1">
    <location>
        <begin position="12"/>
        <end position="29"/>
    </location>
</feature>
<feature type="transmembrane region" description="Helical" evidence="1">
    <location>
        <begin position="188"/>
        <end position="208"/>
    </location>
</feature>
<evidence type="ECO:0000256" key="1">
    <source>
        <dbReference type="SAM" id="Phobius"/>
    </source>
</evidence>
<evidence type="ECO:0000313" key="4">
    <source>
        <dbReference type="Proteomes" id="UP000181899"/>
    </source>
</evidence>
<dbReference type="Pfam" id="PF10882">
    <property type="entry name" value="bPH_5"/>
    <property type="match status" value="1"/>
</dbReference>
<dbReference type="EMBL" id="FOVK01000001">
    <property type="protein sequence ID" value="SFN39538.1"/>
    <property type="molecule type" value="Genomic_DNA"/>
</dbReference>
<accession>A0A1I4YNC0</accession>
<keyword evidence="4" id="KW-1185">Reference proteome</keyword>
<protein>
    <submittedName>
        <fullName evidence="3">PH domain-containing protein</fullName>
    </submittedName>
</protein>
<name>A0A1I4YNC0_9CLOT</name>
<feature type="transmembrane region" description="Helical" evidence="1">
    <location>
        <begin position="266"/>
        <end position="290"/>
    </location>
</feature>
<dbReference type="RefSeq" id="WP_074910324.1">
    <property type="nucleotide sequence ID" value="NZ_FOVK01000001.1"/>
</dbReference>
<reference evidence="3 4" key="1">
    <citation type="submission" date="2016-10" db="EMBL/GenBank/DDBJ databases">
        <authorList>
            <person name="de Groot N.N."/>
        </authorList>
    </citation>
    <scope>NUCLEOTIDE SEQUENCE [LARGE SCALE GENOMIC DNA]</scope>
    <source>
        <strain evidence="3 4">ML2</strain>
    </source>
</reference>
<evidence type="ECO:0000259" key="2">
    <source>
        <dbReference type="Pfam" id="PF10882"/>
    </source>
</evidence>
<dbReference type="AlphaFoldDB" id="A0A1I4YNC0"/>
<dbReference type="STRING" id="398199.SAMN05421804_101287"/>
<proteinExistence type="predicted"/>
<gene>
    <name evidence="3" type="ORF">SAMN04488695_101696</name>
</gene>
<feature type="transmembrane region" description="Helical" evidence="1">
    <location>
        <begin position="35"/>
        <end position="57"/>
    </location>
</feature>
<feature type="domain" description="Bacterial Pleckstrin homology" evidence="2">
    <location>
        <begin position="64"/>
        <end position="161"/>
    </location>
</feature>
<dbReference type="InterPro" id="IPR027783">
    <property type="entry name" value="Bacterial_PH-related"/>
</dbReference>
<feature type="transmembrane region" description="Helical" evidence="1">
    <location>
        <begin position="234"/>
        <end position="254"/>
    </location>
</feature>
<keyword evidence="1" id="KW-0812">Transmembrane</keyword>